<dbReference type="EMBL" id="SDMP01000011">
    <property type="protein sequence ID" value="RYR31560.1"/>
    <property type="molecule type" value="Genomic_DNA"/>
</dbReference>
<name>A0A445AYT1_ARAHY</name>
<reference evidence="1 2" key="1">
    <citation type="submission" date="2019-01" db="EMBL/GenBank/DDBJ databases">
        <title>Sequencing of cultivated peanut Arachis hypogaea provides insights into genome evolution and oil improvement.</title>
        <authorList>
            <person name="Chen X."/>
        </authorList>
    </citation>
    <scope>NUCLEOTIDE SEQUENCE [LARGE SCALE GENOMIC DNA]</scope>
    <source>
        <strain evidence="2">cv. Fuhuasheng</strain>
        <tissue evidence="1">Leaves</tissue>
    </source>
</reference>
<organism evidence="1 2">
    <name type="scientific">Arachis hypogaea</name>
    <name type="common">Peanut</name>
    <dbReference type="NCBI Taxonomy" id="3818"/>
    <lineage>
        <taxon>Eukaryota</taxon>
        <taxon>Viridiplantae</taxon>
        <taxon>Streptophyta</taxon>
        <taxon>Embryophyta</taxon>
        <taxon>Tracheophyta</taxon>
        <taxon>Spermatophyta</taxon>
        <taxon>Magnoliopsida</taxon>
        <taxon>eudicotyledons</taxon>
        <taxon>Gunneridae</taxon>
        <taxon>Pentapetalae</taxon>
        <taxon>rosids</taxon>
        <taxon>fabids</taxon>
        <taxon>Fabales</taxon>
        <taxon>Fabaceae</taxon>
        <taxon>Papilionoideae</taxon>
        <taxon>50 kb inversion clade</taxon>
        <taxon>dalbergioids sensu lato</taxon>
        <taxon>Dalbergieae</taxon>
        <taxon>Pterocarpus clade</taxon>
        <taxon>Arachis</taxon>
    </lineage>
</organism>
<sequence length="90" mass="10191">MCSAVKPTMGVNGASVSPFVRISDTEMSYKNKFFSVMIRDVRRFGGPHSCLGPTISQDHRQLDSSLICRVILSLIQSHRRLSMQTEDRKF</sequence>
<gene>
    <name evidence="1" type="ORF">Ahy_B01g056377</name>
</gene>
<proteinExistence type="predicted"/>
<keyword evidence="2" id="KW-1185">Reference proteome</keyword>
<evidence type="ECO:0000313" key="2">
    <source>
        <dbReference type="Proteomes" id="UP000289738"/>
    </source>
</evidence>
<accession>A0A445AYT1</accession>
<comment type="caution">
    <text evidence="1">The sequence shown here is derived from an EMBL/GenBank/DDBJ whole genome shotgun (WGS) entry which is preliminary data.</text>
</comment>
<protein>
    <submittedName>
        <fullName evidence="1">Uncharacterized protein</fullName>
    </submittedName>
</protein>
<dbReference type="AlphaFoldDB" id="A0A445AYT1"/>
<dbReference type="Proteomes" id="UP000289738">
    <property type="component" value="Chromosome B01"/>
</dbReference>
<evidence type="ECO:0000313" key="1">
    <source>
        <dbReference type="EMBL" id="RYR31560.1"/>
    </source>
</evidence>